<evidence type="ECO:0000256" key="2">
    <source>
        <dbReference type="ARBA" id="ARBA00023002"/>
    </source>
</evidence>
<evidence type="ECO:0000256" key="1">
    <source>
        <dbReference type="ARBA" id="ARBA00007118"/>
    </source>
</evidence>
<organism evidence="4 5">
    <name type="scientific">Phocoenobacter skyensis</name>
    <dbReference type="NCBI Taxonomy" id="97481"/>
    <lineage>
        <taxon>Bacteria</taxon>
        <taxon>Pseudomonadati</taxon>
        <taxon>Pseudomonadota</taxon>
        <taxon>Gammaproteobacteria</taxon>
        <taxon>Pasteurellales</taxon>
        <taxon>Pasteurellaceae</taxon>
        <taxon>Phocoenobacter</taxon>
    </lineage>
</organism>
<dbReference type="AlphaFoldDB" id="A0AAJ6P078"/>
<dbReference type="RefSeq" id="WP_306375054.1">
    <property type="nucleotide sequence ID" value="NZ_JASAYL010000004.1"/>
</dbReference>
<proteinExistence type="inferred from homology"/>
<gene>
    <name evidence="4" type="ORF">QJU93_02830</name>
</gene>
<name>A0AAJ6P078_9PAST</name>
<sequence length="208" mass="24041">MKNNNFEDIVYNRTSIKIFDENVKIDREEMLEILNKAVKAPSSVNLQPWRFVVVDTQEGKDILRPLIQFNTRQNDTSSAMIVLFGDMQCYKKAEDIYSRAVKKELMPENIKQELMGMFMPYYENMPKQKMNDIVKIDTSLMAMQLMLVARSYGYDTNPIGGFEEDKIAEALGVDPERYVPVMIVAIGKANYQSHNSIRLDAEEITTFK</sequence>
<accession>A0AAJ6P078</accession>
<dbReference type="Pfam" id="PF00881">
    <property type="entry name" value="Nitroreductase"/>
    <property type="match status" value="1"/>
</dbReference>
<dbReference type="PANTHER" id="PTHR43673">
    <property type="entry name" value="NAD(P)H NITROREDUCTASE YDGI-RELATED"/>
    <property type="match status" value="1"/>
</dbReference>
<keyword evidence="2" id="KW-0560">Oxidoreductase</keyword>
<dbReference type="SUPFAM" id="SSF55469">
    <property type="entry name" value="FMN-dependent nitroreductase-like"/>
    <property type="match status" value="1"/>
</dbReference>
<evidence type="ECO:0000259" key="3">
    <source>
        <dbReference type="Pfam" id="PF00881"/>
    </source>
</evidence>
<dbReference type="PANTHER" id="PTHR43673:SF10">
    <property type="entry name" value="NADH DEHYDROGENASE_NAD(P)H NITROREDUCTASE XCC3605-RELATED"/>
    <property type="match status" value="1"/>
</dbReference>
<dbReference type="CDD" id="cd02137">
    <property type="entry name" value="MhqN-like"/>
    <property type="match status" value="1"/>
</dbReference>
<dbReference type="InterPro" id="IPR029479">
    <property type="entry name" value="Nitroreductase"/>
</dbReference>
<feature type="domain" description="Nitroreductase" evidence="3">
    <location>
        <begin position="11"/>
        <end position="188"/>
    </location>
</feature>
<dbReference type="EMBL" id="JASAYQ010000003">
    <property type="protein sequence ID" value="MDP8172290.1"/>
    <property type="molecule type" value="Genomic_DNA"/>
</dbReference>
<protein>
    <submittedName>
        <fullName evidence="4">Nitroreductase family protein</fullName>
    </submittedName>
</protein>
<comment type="similarity">
    <text evidence="1">Belongs to the nitroreductase family.</text>
</comment>
<dbReference type="InterPro" id="IPR000415">
    <property type="entry name" value="Nitroreductase-like"/>
</dbReference>
<dbReference type="Gene3D" id="3.40.109.10">
    <property type="entry name" value="NADH Oxidase"/>
    <property type="match status" value="1"/>
</dbReference>
<dbReference type="GO" id="GO:0016491">
    <property type="term" value="F:oxidoreductase activity"/>
    <property type="evidence" value="ECO:0007669"/>
    <property type="project" value="UniProtKB-KW"/>
</dbReference>
<comment type="caution">
    <text evidence="4">The sequence shown here is derived from an EMBL/GenBank/DDBJ whole genome shotgun (WGS) entry which is preliminary data.</text>
</comment>
<reference evidence="4" key="1">
    <citation type="journal article" date="2023" name="Front. Microbiol.">
        <title>Phylogeography and host specificity of Pasteurellaceae pathogenic to sea-farmed fish in the north-east Atlantic.</title>
        <authorList>
            <person name="Gulla S."/>
            <person name="Colquhoun D.J."/>
            <person name="Olsen A.B."/>
            <person name="Spilsberg B."/>
            <person name="Lagesen K."/>
            <person name="Aakesson C.P."/>
            <person name="Strom S."/>
            <person name="Manji F."/>
            <person name="Birkbeck T.H."/>
            <person name="Nilsen H.K."/>
        </authorList>
    </citation>
    <scope>NUCLEOTIDE SEQUENCE</scope>
    <source>
        <strain evidence="4">TW16_20</strain>
    </source>
</reference>
<evidence type="ECO:0000313" key="4">
    <source>
        <dbReference type="EMBL" id="MDP8172290.1"/>
    </source>
</evidence>
<dbReference type="Proteomes" id="UP001236239">
    <property type="component" value="Unassembled WGS sequence"/>
</dbReference>
<evidence type="ECO:0000313" key="5">
    <source>
        <dbReference type="Proteomes" id="UP001236239"/>
    </source>
</evidence>